<dbReference type="InterPro" id="IPR036526">
    <property type="entry name" value="C-N_Hydrolase_sf"/>
</dbReference>
<dbReference type="SUPFAM" id="SSF56317">
    <property type="entry name" value="Carbon-nitrogen hydrolase"/>
    <property type="match status" value="1"/>
</dbReference>
<dbReference type="AlphaFoldDB" id="A0A841G925"/>
<protein>
    <submittedName>
        <fullName evidence="4">N-carbamoylputrescine amidase</fullName>
        <ecNumber evidence="4">3.5.1.53</ecNumber>
    </submittedName>
</protein>
<evidence type="ECO:0000313" key="5">
    <source>
        <dbReference type="Proteomes" id="UP000585721"/>
    </source>
</evidence>
<evidence type="ECO:0000259" key="3">
    <source>
        <dbReference type="PROSITE" id="PS50263"/>
    </source>
</evidence>
<dbReference type="Gene3D" id="3.60.110.10">
    <property type="entry name" value="Carbon-nitrogen hydrolase"/>
    <property type="match status" value="1"/>
</dbReference>
<gene>
    <name evidence="4" type="ORF">HNR75_000284</name>
</gene>
<comment type="caution">
    <text evidence="4">The sequence shown here is derived from an EMBL/GenBank/DDBJ whole genome shotgun (WGS) entry which is preliminary data.</text>
</comment>
<dbReference type="RefSeq" id="WP_188025229.1">
    <property type="nucleotide sequence ID" value="NZ_JACHGR010000001.1"/>
</dbReference>
<dbReference type="Pfam" id="PF00795">
    <property type="entry name" value="CN_hydrolase"/>
    <property type="match status" value="1"/>
</dbReference>
<dbReference type="EC" id="3.5.1.53" evidence="4"/>
<name>A0A841G925_9GAMM</name>
<dbReference type="GO" id="GO:0033388">
    <property type="term" value="P:putrescine biosynthetic process from arginine"/>
    <property type="evidence" value="ECO:0007669"/>
    <property type="project" value="TreeGrafter"/>
</dbReference>
<dbReference type="EMBL" id="JACHGR010000001">
    <property type="protein sequence ID" value="MBB6054419.1"/>
    <property type="molecule type" value="Genomic_DNA"/>
</dbReference>
<dbReference type="PANTHER" id="PTHR43674">
    <property type="entry name" value="NITRILASE C965.09-RELATED"/>
    <property type="match status" value="1"/>
</dbReference>
<dbReference type="NCBIfam" id="TIGR03381">
    <property type="entry name" value="agmatine_aguB"/>
    <property type="match status" value="1"/>
</dbReference>
<keyword evidence="5" id="KW-1185">Reference proteome</keyword>
<dbReference type="InterPro" id="IPR017755">
    <property type="entry name" value="N-carbamoylputrescine_amidase"/>
</dbReference>
<evidence type="ECO:0000256" key="2">
    <source>
        <dbReference type="ARBA" id="ARBA00034122"/>
    </source>
</evidence>
<dbReference type="GO" id="GO:0050126">
    <property type="term" value="F:N-carbamoylputrescine amidase activity"/>
    <property type="evidence" value="ECO:0007669"/>
    <property type="project" value="UniProtKB-EC"/>
</dbReference>
<dbReference type="PANTHER" id="PTHR43674:SF2">
    <property type="entry name" value="BETA-UREIDOPROPIONASE"/>
    <property type="match status" value="1"/>
</dbReference>
<dbReference type="CDD" id="cd07573">
    <property type="entry name" value="CPA"/>
    <property type="match status" value="1"/>
</dbReference>
<proteinExistence type="inferred from homology"/>
<organism evidence="4 5">
    <name type="scientific">Tolumonas osonensis</name>
    <dbReference type="NCBI Taxonomy" id="675874"/>
    <lineage>
        <taxon>Bacteria</taxon>
        <taxon>Pseudomonadati</taxon>
        <taxon>Pseudomonadota</taxon>
        <taxon>Gammaproteobacteria</taxon>
        <taxon>Aeromonadales</taxon>
        <taxon>Aeromonadaceae</taxon>
        <taxon>Tolumonas</taxon>
    </lineage>
</organism>
<dbReference type="Proteomes" id="UP000585721">
    <property type="component" value="Unassembled WGS sequence"/>
</dbReference>
<evidence type="ECO:0000313" key="4">
    <source>
        <dbReference type="EMBL" id="MBB6054419.1"/>
    </source>
</evidence>
<dbReference type="InterPro" id="IPR050345">
    <property type="entry name" value="Aliph_Amidase/BUP"/>
</dbReference>
<comment type="similarity">
    <text evidence="2">Belongs to the carbon-nitrogen hydrolase superfamily.</text>
</comment>
<evidence type="ECO:0000256" key="1">
    <source>
        <dbReference type="ARBA" id="ARBA00022801"/>
    </source>
</evidence>
<feature type="domain" description="CN hydrolase" evidence="3">
    <location>
        <begin position="4"/>
        <end position="261"/>
    </location>
</feature>
<dbReference type="PROSITE" id="PS50263">
    <property type="entry name" value="CN_HYDROLASE"/>
    <property type="match status" value="1"/>
</dbReference>
<reference evidence="4 5" key="1">
    <citation type="submission" date="2020-08" db="EMBL/GenBank/DDBJ databases">
        <title>Genomic Encyclopedia of Type Strains, Phase IV (KMG-IV): sequencing the most valuable type-strain genomes for metagenomic binning, comparative biology and taxonomic classification.</title>
        <authorList>
            <person name="Goeker M."/>
        </authorList>
    </citation>
    <scope>NUCLEOTIDE SEQUENCE [LARGE SCALE GENOMIC DNA]</scope>
    <source>
        <strain evidence="4 5">DSM 22975</strain>
    </source>
</reference>
<sequence>MALVTVAATQMACSWDIDGNVARAEKLVREAAAKGAQIILIQELFQTPYFCIDQSPEHFDLAQTLEESPLIQHFSALAKELDVVLPLSFFERAGNAHYNSLVMIDADGEVLDVYRKTHIPNGPAYQEKQFFTPGDTGFIVWETKYANVGVGICWDQWFPETARSLALLGADVIFFPTAIGSEPAYPEIDSQPHWTRVQQGHAAANIIPVIASNRIGTEKSKFVEGLEMTFYGSSFIADQTGALVQQADKTSECVLVHTFDLDAIRKQRISWGLFRDRRPAMYGTIMTSDGETSW</sequence>
<dbReference type="InterPro" id="IPR003010">
    <property type="entry name" value="C-N_Hydrolase"/>
</dbReference>
<accession>A0A841G925</accession>
<keyword evidence="1 4" id="KW-0378">Hydrolase</keyword>